<organism evidence="3 4">
    <name type="scientific">Acinetobacter nectaris CIP 110549</name>
    <dbReference type="NCBI Taxonomy" id="1392540"/>
    <lineage>
        <taxon>Bacteria</taxon>
        <taxon>Pseudomonadati</taxon>
        <taxon>Pseudomonadota</taxon>
        <taxon>Gammaproteobacteria</taxon>
        <taxon>Moraxellales</taxon>
        <taxon>Moraxellaceae</taxon>
        <taxon>Acinetobacter</taxon>
    </lineage>
</organism>
<evidence type="ECO:0000313" key="3">
    <source>
        <dbReference type="EMBL" id="ESK40573.1"/>
    </source>
</evidence>
<feature type="transmembrane region" description="Helical" evidence="2">
    <location>
        <begin position="63"/>
        <end position="81"/>
    </location>
</feature>
<dbReference type="STRING" id="1392540.P256_01028"/>
<dbReference type="OrthoDB" id="9806665at2"/>
<dbReference type="RefSeq" id="WP_023272606.1">
    <property type="nucleotide sequence ID" value="NZ_KI530712.1"/>
</dbReference>
<evidence type="ECO:0000313" key="4">
    <source>
        <dbReference type="Proteomes" id="UP000023785"/>
    </source>
</evidence>
<accession>V2TD29</accession>
<reference evidence="3 4" key="1">
    <citation type="submission" date="2013-10" db="EMBL/GenBank/DDBJ databases">
        <title>The Genome Sequence of Acinetobacter nectaris CIP 110549.</title>
        <authorList>
            <consortium name="The Broad Institute Genomics Platform"/>
            <consortium name="The Broad Institute Genome Sequencing Center for Infectious Disease"/>
            <person name="Cerqueira G."/>
            <person name="Feldgarden M."/>
            <person name="Courvalin P."/>
            <person name="Grillot-Courvalin C."/>
            <person name="Clermont D."/>
            <person name="Rocha E."/>
            <person name="Yoon E.-J."/>
            <person name="Nemec A."/>
            <person name="Young S.K."/>
            <person name="Zeng Q."/>
            <person name="Gargeya S."/>
            <person name="Fitzgerald M."/>
            <person name="Abouelleil A."/>
            <person name="Alvarado L."/>
            <person name="Berlin A.M."/>
            <person name="Chapman S.B."/>
            <person name="Gainer-Dewar J."/>
            <person name="Goldberg J."/>
            <person name="Gnerre S."/>
            <person name="Griggs A."/>
            <person name="Gujja S."/>
            <person name="Hansen M."/>
            <person name="Howarth C."/>
            <person name="Imamovic A."/>
            <person name="Ireland A."/>
            <person name="Larimer J."/>
            <person name="McCowan C."/>
            <person name="Murphy C."/>
            <person name="Pearson M."/>
            <person name="Poon T.W."/>
            <person name="Priest M."/>
            <person name="Roberts A."/>
            <person name="Saif S."/>
            <person name="Shea T."/>
            <person name="Sykes S."/>
            <person name="Wortman J."/>
            <person name="Nusbaum C."/>
            <person name="Birren B."/>
        </authorList>
    </citation>
    <scope>NUCLEOTIDE SEQUENCE [LARGE SCALE GENOMIC DNA]</scope>
    <source>
        <strain evidence="3 4">CIP 110549</strain>
    </source>
</reference>
<evidence type="ECO:0000256" key="2">
    <source>
        <dbReference type="SAM" id="Phobius"/>
    </source>
</evidence>
<dbReference type="Proteomes" id="UP000023785">
    <property type="component" value="Unassembled WGS sequence"/>
</dbReference>
<comment type="caution">
    <text evidence="3">The sequence shown here is derived from an EMBL/GenBank/DDBJ whole genome shotgun (WGS) entry which is preliminary data.</text>
</comment>
<dbReference type="HOGENOM" id="CLU_089905_1_0_6"/>
<proteinExistence type="inferred from homology"/>
<dbReference type="EMBL" id="AYER01000003">
    <property type="protein sequence ID" value="ESK40573.1"/>
    <property type="molecule type" value="Genomic_DNA"/>
</dbReference>
<protein>
    <recommendedName>
        <fullName evidence="5">YggT family protein</fullName>
    </recommendedName>
</protein>
<dbReference type="PANTHER" id="PTHR33219">
    <property type="entry name" value="YLMG HOMOLOG PROTEIN 2, CHLOROPLASTIC"/>
    <property type="match status" value="1"/>
</dbReference>
<keyword evidence="2" id="KW-1133">Transmembrane helix</keyword>
<dbReference type="Pfam" id="PF02325">
    <property type="entry name" value="CCB3_YggT"/>
    <property type="match status" value="1"/>
</dbReference>
<evidence type="ECO:0008006" key="5">
    <source>
        <dbReference type="Google" id="ProtNLM"/>
    </source>
</evidence>
<keyword evidence="2" id="KW-0472">Membrane</keyword>
<sequence length="189" mass="21114">MGANSAQILSILLNAVILLIFGRFLIQLAMVNPYNPVVLATMKATKFVDTFSRIFPTVAKGRVNLAAIALLIVLCLLKNFAEMYLSGTPPYSAWYLLVYTFVTMIQALISICRYLIFATIILSWVVVFTQSRSPYIEVIQELAEPLLAPFRRIMPNMGMIDLSPMVAFLALYIAEILMNEVARVLLTGL</sequence>
<gene>
    <name evidence="3" type="ORF">P256_01028</name>
</gene>
<feature type="transmembrane region" description="Helical" evidence="2">
    <location>
        <begin position="6"/>
        <end position="26"/>
    </location>
</feature>
<dbReference type="InterPro" id="IPR003425">
    <property type="entry name" value="CCB3/YggT"/>
</dbReference>
<feature type="transmembrane region" description="Helical" evidence="2">
    <location>
        <begin position="93"/>
        <end position="126"/>
    </location>
</feature>
<comment type="similarity">
    <text evidence="1">Belongs to the YggT family.</text>
</comment>
<dbReference type="PATRIC" id="fig|1392540.3.peg.996"/>
<keyword evidence="2" id="KW-0812">Transmembrane</keyword>
<dbReference type="PANTHER" id="PTHR33219:SF14">
    <property type="entry name" value="PROTEIN COFACTOR ASSEMBLY OF COMPLEX C SUBUNIT B CCB3, CHLOROPLASTIC-RELATED"/>
    <property type="match status" value="1"/>
</dbReference>
<dbReference type="AlphaFoldDB" id="V2TD29"/>
<keyword evidence="4" id="KW-1185">Reference proteome</keyword>
<evidence type="ECO:0000256" key="1">
    <source>
        <dbReference type="ARBA" id="ARBA00010894"/>
    </source>
</evidence>
<dbReference type="GO" id="GO:0016020">
    <property type="term" value="C:membrane"/>
    <property type="evidence" value="ECO:0007669"/>
    <property type="project" value="InterPro"/>
</dbReference>
<name>V2TD29_9GAMM</name>
<dbReference type="eggNOG" id="COG0762">
    <property type="taxonomic scope" value="Bacteria"/>
</dbReference>